<keyword evidence="1" id="KW-0472">Membrane</keyword>
<dbReference type="RefSeq" id="WP_056976121.1">
    <property type="nucleotide sequence ID" value="NZ_AYYP01000012.1"/>
</dbReference>
<reference evidence="2 3" key="1">
    <citation type="journal article" date="2015" name="Genome Announc.">
        <title>Expanding the biotechnology potential of lactobacilli through comparative genomics of 213 strains and associated genera.</title>
        <authorList>
            <person name="Sun Z."/>
            <person name="Harris H.M."/>
            <person name="McCann A."/>
            <person name="Guo C."/>
            <person name="Argimon S."/>
            <person name="Zhang W."/>
            <person name="Yang X."/>
            <person name="Jeffery I.B."/>
            <person name="Cooney J.C."/>
            <person name="Kagawa T.F."/>
            <person name="Liu W."/>
            <person name="Song Y."/>
            <person name="Salvetti E."/>
            <person name="Wrobel A."/>
            <person name="Rasinkangas P."/>
            <person name="Parkhill J."/>
            <person name="Rea M.C."/>
            <person name="O'Sullivan O."/>
            <person name="Ritari J."/>
            <person name="Douillard F.P."/>
            <person name="Paul Ross R."/>
            <person name="Yang R."/>
            <person name="Briner A.E."/>
            <person name="Felis G.E."/>
            <person name="de Vos W.M."/>
            <person name="Barrangou R."/>
            <person name="Klaenhammer T.R."/>
            <person name="Caufield P.W."/>
            <person name="Cui Y."/>
            <person name="Zhang H."/>
            <person name="O'Toole P.W."/>
        </authorList>
    </citation>
    <scope>NUCLEOTIDE SEQUENCE [LARGE SCALE GENOMIC DNA]</scope>
    <source>
        <strain evidence="2 3">DSM 20509</strain>
    </source>
</reference>
<protein>
    <submittedName>
        <fullName evidence="2">Uncharacterized protein</fullName>
    </submittedName>
</protein>
<gene>
    <name evidence="2" type="ORF">FC14_GL001331</name>
</gene>
<organism evidence="2 3">
    <name type="scientific">Ligilactobacillus agilis DSM 20509</name>
    <dbReference type="NCBI Taxonomy" id="1423718"/>
    <lineage>
        <taxon>Bacteria</taxon>
        <taxon>Bacillati</taxon>
        <taxon>Bacillota</taxon>
        <taxon>Bacilli</taxon>
        <taxon>Lactobacillales</taxon>
        <taxon>Lactobacillaceae</taxon>
        <taxon>Ligilactobacillus</taxon>
    </lineage>
</organism>
<comment type="caution">
    <text evidence="2">The sequence shown here is derived from an EMBL/GenBank/DDBJ whole genome shotgun (WGS) entry which is preliminary data.</text>
</comment>
<dbReference type="PATRIC" id="fig|1423718.3.peg.1392"/>
<keyword evidence="1" id="KW-1133">Transmembrane helix</keyword>
<sequence length="60" mass="6682">MKKRNLWLGLGWFVLALAIGAVLMYRFTHSGHMGIGPVRSFKLMALMVAALAAAIYQFNK</sequence>
<dbReference type="GeneID" id="75136300"/>
<evidence type="ECO:0000313" key="3">
    <source>
        <dbReference type="Proteomes" id="UP000051008"/>
    </source>
</evidence>
<keyword evidence="3" id="KW-1185">Reference proteome</keyword>
<feature type="transmembrane region" description="Helical" evidence="1">
    <location>
        <begin position="6"/>
        <end position="28"/>
    </location>
</feature>
<dbReference type="Proteomes" id="UP000051008">
    <property type="component" value="Unassembled WGS sequence"/>
</dbReference>
<keyword evidence="1" id="KW-0812">Transmembrane</keyword>
<proteinExistence type="predicted"/>
<dbReference type="EMBL" id="AYYP01000012">
    <property type="protein sequence ID" value="KRM65646.1"/>
    <property type="molecule type" value="Genomic_DNA"/>
</dbReference>
<dbReference type="OrthoDB" id="9979256at2"/>
<feature type="transmembrane region" description="Helical" evidence="1">
    <location>
        <begin position="40"/>
        <end position="58"/>
    </location>
</feature>
<name>A0A0R2ADZ0_9LACO</name>
<dbReference type="AlphaFoldDB" id="A0A0R2ADZ0"/>
<evidence type="ECO:0000313" key="2">
    <source>
        <dbReference type="EMBL" id="KRM65646.1"/>
    </source>
</evidence>
<evidence type="ECO:0000256" key="1">
    <source>
        <dbReference type="SAM" id="Phobius"/>
    </source>
</evidence>
<accession>A0A0R2ADZ0</accession>